<organism evidence="2 3">
    <name type="scientific">Fusarium coffeatum</name>
    <dbReference type="NCBI Taxonomy" id="231269"/>
    <lineage>
        <taxon>Eukaryota</taxon>
        <taxon>Fungi</taxon>
        <taxon>Dikarya</taxon>
        <taxon>Ascomycota</taxon>
        <taxon>Pezizomycotina</taxon>
        <taxon>Sordariomycetes</taxon>
        <taxon>Hypocreomycetidae</taxon>
        <taxon>Hypocreales</taxon>
        <taxon>Nectriaceae</taxon>
        <taxon>Fusarium</taxon>
        <taxon>Fusarium incarnatum-equiseti species complex</taxon>
    </lineage>
</organism>
<protein>
    <recommendedName>
        <fullName evidence="4">Granulins domain-containing protein</fullName>
    </recommendedName>
</protein>
<feature type="signal peptide" evidence="1">
    <location>
        <begin position="1"/>
        <end position="15"/>
    </location>
</feature>
<dbReference type="RefSeq" id="XP_031013418.1">
    <property type="nucleotide sequence ID" value="XM_031162558.1"/>
</dbReference>
<keyword evidence="1" id="KW-0732">Signal</keyword>
<accession>A0A366R716</accession>
<evidence type="ECO:0000256" key="1">
    <source>
        <dbReference type="SAM" id="SignalP"/>
    </source>
</evidence>
<keyword evidence="3" id="KW-1185">Reference proteome</keyword>
<gene>
    <name evidence="2" type="ORF">FIESC28_08420</name>
</gene>
<evidence type="ECO:0008006" key="4">
    <source>
        <dbReference type="Google" id="ProtNLM"/>
    </source>
</evidence>
<dbReference type="AlphaFoldDB" id="A0A366R716"/>
<proteinExistence type="predicted"/>
<sequence length="98" mass="10058">MKISFLISTLYPAFAAAFGAACAEDEGICTTAADCCKGYTCKATPGATSRCVLNTGCVATGMLCNPSTAKCCGEFACTRVLGNVGICMKPVTVKSKEH</sequence>
<dbReference type="PROSITE" id="PS51257">
    <property type="entry name" value="PROKAR_LIPOPROTEIN"/>
    <property type="match status" value="1"/>
</dbReference>
<evidence type="ECO:0000313" key="3">
    <source>
        <dbReference type="Proteomes" id="UP000253153"/>
    </source>
</evidence>
<name>A0A366R716_9HYPO</name>
<feature type="chain" id="PRO_5016586535" description="Granulins domain-containing protein" evidence="1">
    <location>
        <begin position="16"/>
        <end position="98"/>
    </location>
</feature>
<comment type="caution">
    <text evidence="2">The sequence shown here is derived from an EMBL/GenBank/DDBJ whole genome shotgun (WGS) entry which is preliminary data.</text>
</comment>
<dbReference type="Proteomes" id="UP000253153">
    <property type="component" value="Unassembled WGS sequence"/>
</dbReference>
<dbReference type="OrthoDB" id="5003216at2759"/>
<reference evidence="2 3" key="1">
    <citation type="submission" date="2018-06" db="EMBL/GenBank/DDBJ databases">
        <title>Fusarium incarnatum-equiseti species complex species 28.</title>
        <authorList>
            <person name="Gardiner D.M."/>
        </authorList>
    </citation>
    <scope>NUCLEOTIDE SEQUENCE [LARGE SCALE GENOMIC DNA]</scope>
    <source>
        <strain evidence="2 3">FIESC_28</strain>
    </source>
</reference>
<evidence type="ECO:0000313" key="2">
    <source>
        <dbReference type="EMBL" id="RBR12929.1"/>
    </source>
</evidence>
<dbReference type="EMBL" id="QKXC01000189">
    <property type="protein sequence ID" value="RBR12929.1"/>
    <property type="molecule type" value="Genomic_DNA"/>
</dbReference>
<dbReference type="GeneID" id="41997854"/>